<reference evidence="2 3" key="1">
    <citation type="submission" date="2017-06" db="EMBL/GenBank/DDBJ databases">
        <title>Investigating the central metabolism of Clostridium thermosuccinogenes.</title>
        <authorList>
            <person name="Koendjbiharie J.G."/>
            <person name="van Kranenburg R."/>
        </authorList>
    </citation>
    <scope>NUCLEOTIDE SEQUENCE [LARGE SCALE GENOMIC DNA]</scope>
    <source>
        <strain evidence="2 3">DSM 5806</strain>
    </source>
</reference>
<protein>
    <submittedName>
        <fullName evidence="2">IS110 family transposase</fullName>
    </submittedName>
</protein>
<gene>
    <name evidence="2" type="ORF">CDQ84_18755</name>
</gene>
<dbReference type="GO" id="GO:0004803">
    <property type="term" value="F:transposase activity"/>
    <property type="evidence" value="ECO:0007669"/>
    <property type="project" value="InterPro"/>
</dbReference>
<keyword evidence="3" id="KW-1185">Reference proteome</keyword>
<evidence type="ECO:0000259" key="1">
    <source>
        <dbReference type="Pfam" id="PF02371"/>
    </source>
</evidence>
<dbReference type="GO" id="GO:0003677">
    <property type="term" value="F:DNA binding"/>
    <property type="evidence" value="ECO:0007669"/>
    <property type="project" value="InterPro"/>
</dbReference>
<comment type="caution">
    <text evidence="2">The sequence shown here is derived from an EMBL/GenBank/DDBJ whole genome shotgun (WGS) entry which is preliminary data.</text>
</comment>
<name>A0A2K2EZ73_9CLOT</name>
<feature type="non-terminal residue" evidence="2">
    <location>
        <position position="1"/>
    </location>
</feature>
<evidence type="ECO:0000313" key="3">
    <source>
        <dbReference type="Proteomes" id="UP000236151"/>
    </source>
</evidence>
<proteinExistence type="predicted"/>
<dbReference type="Pfam" id="PF02371">
    <property type="entry name" value="Transposase_20"/>
    <property type="match status" value="1"/>
</dbReference>
<organism evidence="2 3">
    <name type="scientific">Clostridium thermosuccinogenes</name>
    <dbReference type="NCBI Taxonomy" id="84032"/>
    <lineage>
        <taxon>Bacteria</taxon>
        <taxon>Bacillati</taxon>
        <taxon>Bacillota</taxon>
        <taxon>Clostridia</taxon>
        <taxon>Eubacteriales</taxon>
        <taxon>Clostridiaceae</taxon>
        <taxon>Clostridium</taxon>
    </lineage>
</organism>
<sequence>RQYYKLSDELTAYKNRLTGIVDQLMLNFKDVFPNIFSKAALAVLEKYPTPAHILKANRNKLIALIQKNSRRSLKWSTAKYNLLVSKAREFAPLTVHNSSNVAMLGVYISMIRTLEDNLAKVLKTIHLLIAEDMAKDMPMLALTLELLQSLPGIGLLTAATILAEIGDFSAFSKPGKLVAYFGIDPSVMQSGEFTGTRNKMSKRGSRLLRRVLFTTALANIRTKRNKEACNPVLLEFYKQKCQSKPKKVALGAVMRKIIIYIFAVLRDRKPYQLRSPQEHAQMLAAKHIAA</sequence>
<accession>A0A2K2EZ73</accession>
<feature type="domain" description="Transposase IS116/IS110/IS902 C-terminal" evidence="1">
    <location>
        <begin position="145"/>
        <end position="224"/>
    </location>
</feature>
<dbReference type="RefSeq" id="WP_103083253.1">
    <property type="nucleotide sequence ID" value="NZ_NIOJ01000102.1"/>
</dbReference>
<dbReference type="GO" id="GO:0006313">
    <property type="term" value="P:DNA transposition"/>
    <property type="evidence" value="ECO:0007669"/>
    <property type="project" value="InterPro"/>
</dbReference>
<dbReference type="Proteomes" id="UP000236151">
    <property type="component" value="Unassembled WGS sequence"/>
</dbReference>
<dbReference type="InterPro" id="IPR047650">
    <property type="entry name" value="Transpos_IS110"/>
</dbReference>
<dbReference type="EMBL" id="NIOJ01000102">
    <property type="protein sequence ID" value="PNT94576.1"/>
    <property type="molecule type" value="Genomic_DNA"/>
</dbReference>
<dbReference type="OrthoDB" id="9811278at2"/>
<dbReference type="AlphaFoldDB" id="A0A2K2EZ73"/>
<dbReference type="PANTHER" id="PTHR33055">
    <property type="entry name" value="TRANSPOSASE FOR INSERTION SEQUENCE ELEMENT IS1111A"/>
    <property type="match status" value="1"/>
</dbReference>
<dbReference type="InterPro" id="IPR003346">
    <property type="entry name" value="Transposase_20"/>
</dbReference>
<dbReference type="NCBIfam" id="NF033542">
    <property type="entry name" value="transpos_IS110"/>
    <property type="match status" value="1"/>
</dbReference>
<dbReference type="PANTHER" id="PTHR33055:SF13">
    <property type="entry name" value="TRANSPOSASE"/>
    <property type="match status" value="1"/>
</dbReference>
<evidence type="ECO:0000313" key="2">
    <source>
        <dbReference type="EMBL" id="PNT94576.1"/>
    </source>
</evidence>